<proteinExistence type="predicted"/>
<evidence type="ECO:0000256" key="5">
    <source>
        <dbReference type="ARBA" id="ARBA00022692"/>
    </source>
</evidence>
<dbReference type="InterPro" id="IPR006202">
    <property type="entry name" value="Neur_chan_lig-bd"/>
</dbReference>
<feature type="domain" description="Neurotransmitter-gated ion-channel ligand-binding" evidence="13">
    <location>
        <begin position="31"/>
        <end position="227"/>
    </location>
</feature>
<organism evidence="14 15">
    <name type="scientific">Parascaris univalens</name>
    <name type="common">Nematode worm</name>
    <dbReference type="NCBI Taxonomy" id="6257"/>
    <lineage>
        <taxon>Eukaryota</taxon>
        <taxon>Metazoa</taxon>
        <taxon>Ecdysozoa</taxon>
        <taxon>Nematoda</taxon>
        <taxon>Chromadorea</taxon>
        <taxon>Rhabditida</taxon>
        <taxon>Spirurina</taxon>
        <taxon>Ascaridomorpha</taxon>
        <taxon>Ascaridoidea</taxon>
        <taxon>Ascarididae</taxon>
        <taxon>Parascaris</taxon>
    </lineage>
</organism>
<name>A0A915C0E2_PARUN</name>
<feature type="transmembrane region" description="Helical" evidence="11">
    <location>
        <begin position="364"/>
        <end position="389"/>
    </location>
</feature>
<feature type="transmembrane region" description="Helical" evidence="11">
    <location>
        <begin position="297"/>
        <end position="319"/>
    </location>
</feature>
<dbReference type="InterPro" id="IPR006201">
    <property type="entry name" value="Neur_channel"/>
</dbReference>
<feature type="transmembrane region" description="Helical" evidence="11">
    <location>
        <begin position="261"/>
        <end position="277"/>
    </location>
</feature>
<feature type="chain" id="PRO_5037000986" evidence="12">
    <location>
        <begin position="22"/>
        <end position="410"/>
    </location>
</feature>
<dbReference type="SUPFAM" id="SSF63712">
    <property type="entry name" value="Nicotinic receptor ligand binding domain-like"/>
    <property type="match status" value="1"/>
</dbReference>
<dbReference type="SUPFAM" id="SSF90112">
    <property type="entry name" value="Neurotransmitter-gated ion-channel transmembrane pore"/>
    <property type="match status" value="1"/>
</dbReference>
<evidence type="ECO:0000259" key="13">
    <source>
        <dbReference type="Pfam" id="PF02931"/>
    </source>
</evidence>
<dbReference type="AlphaFoldDB" id="A0A915C0E2"/>
<evidence type="ECO:0000313" key="15">
    <source>
        <dbReference type="WBParaSite" id="PgR074X_g024_t02"/>
    </source>
</evidence>
<feature type="signal peptide" evidence="12">
    <location>
        <begin position="1"/>
        <end position="21"/>
    </location>
</feature>
<sequence>MRFIYHVLLLRLMQLSRLAVCHCIAEESIIEQLSPRVAPTPPESEEPISVAVGLRLQRMNLVSDTNSLHFDAFLTREWSDNRLKFEQSDACRQAINGAKLKMWLPQLVPINGDLVRFHDESKVSIVHSNGNIIHSQRLDALIPCLTDALSYPFGNTTCTLIFQNGEFPQERLRMKWSDEIVKRPFATTAPIEQVGDLRVMHLSFLHNISAQSNGNYDELIMEIHLSRVSNKTIFLFYLPSVLIVIVSWLSLVLGPMAITRAIMNVGAFILLLLHYSSNMADLPRTTGITAIDIWKVGTMIFVLATLFELVVVTCMASVGRSRRLTRCCRKLPRKKGRDSMEPLYEELNDLRQRKTRMTCSCCRYFALMVDFISLVIFAIGFIFFTVVYFSNVADMVLYLNDFQMSDFSVD</sequence>
<dbReference type="Gene3D" id="1.20.58.390">
    <property type="entry name" value="Neurotransmitter-gated ion-channel transmembrane domain"/>
    <property type="match status" value="1"/>
</dbReference>
<evidence type="ECO:0000256" key="4">
    <source>
        <dbReference type="ARBA" id="ARBA00022475"/>
    </source>
</evidence>
<evidence type="ECO:0000256" key="3">
    <source>
        <dbReference type="ARBA" id="ARBA00022448"/>
    </source>
</evidence>
<evidence type="ECO:0000256" key="9">
    <source>
        <dbReference type="ARBA" id="ARBA00023136"/>
    </source>
</evidence>
<dbReference type="PANTHER" id="PTHR18945">
    <property type="entry name" value="NEUROTRANSMITTER GATED ION CHANNEL"/>
    <property type="match status" value="1"/>
</dbReference>
<dbReference type="PRINTS" id="PR00253">
    <property type="entry name" value="GABAARECEPTR"/>
</dbReference>
<evidence type="ECO:0000256" key="1">
    <source>
        <dbReference type="ARBA" id="ARBA00004141"/>
    </source>
</evidence>
<dbReference type="WBParaSite" id="PgR074X_g024_t02">
    <property type="protein sequence ID" value="PgR074X_g024_t02"/>
    <property type="gene ID" value="PgR074X_g024"/>
</dbReference>
<evidence type="ECO:0000313" key="14">
    <source>
        <dbReference type="Proteomes" id="UP000887569"/>
    </source>
</evidence>
<evidence type="ECO:0000256" key="12">
    <source>
        <dbReference type="SAM" id="SignalP"/>
    </source>
</evidence>
<dbReference type="Proteomes" id="UP000887569">
    <property type="component" value="Unplaced"/>
</dbReference>
<dbReference type="InterPro" id="IPR036719">
    <property type="entry name" value="Neuro-gated_channel_TM_sf"/>
</dbReference>
<dbReference type="Gene3D" id="2.70.170.10">
    <property type="entry name" value="Neurotransmitter-gated ion-channel ligand-binding domain"/>
    <property type="match status" value="1"/>
</dbReference>
<feature type="transmembrane region" description="Helical" evidence="11">
    <location>
        <begin position="234"/>
        <end position="254"/>
    </location>
</feature>
<keyword evidence="4" id="KW-1003">Cell membrane</keyword>
<evidence type="ECO:0000256" key="10">
    <source>
        <dbReference type="ARBA" id="ARBA00023303"/>
    </source>
</evidence>
<dbReference type="GO" id="GO:0005886">
    <property type="term" value="C:plasma membrane"/>
    <property type="evidence" value="ECO:0007669"/>
    <property type="project" value="UniProtKB-SubCell"/>
</dbReference>
<protein>
    <submittedName>
        <fullName evidence="15">Neurotransmitter-gated ion-channel ligand-binding domain-containing protein</fullName>
    </submittedName>
</protein>
<reference evidence="15" key="1">
    <citation type="submission" date="2022-11" db="UniProtKB">
        <authorList>
            <consortium name="WormBaseParasite"/>
        </authorList>
    </citation>
    <scope>IDENTIFICATION</scope>
</reference>
<comment type="subcellular location">
    <subcellularLocation>
        <location evidence="2">Cell membrane</location>
    </subcellularLocation>
    <subcellularLocation>
        <location evidence="1">Membrane</location>
        <topology evidence="1">Multi-pass membrane protein</topology>
    </subcellularLocation>
</comment>
<keyword evidence="14" id="KW-1185">Reference proteome</keyword>
<dbReference type="Pfam" id="PF02931">
    <property type="entry name" value="Neur_chan_LBD"/>
    <property type="match status" value="1"/>
</dbReference>
<keyword evidence="8" id="KW-0406">Ion transport</keyword>
<keyword evidence="7 11" id="KW-1133">Transmembrane helix</keyword>
<keyword evidence="6 12" id="KW-0732">Signal</keyword>
<keyword evidence="10" id="KW-0407">Ion channel</keyword>
<dbReference type="InterPro" id="IPR006028">
    <property type="entry name" value="GABAA/Glycine_rcpt"/>
</dbReference>
<evidence type="ECO:0000256" key="7">
    <source>
        <dbReference type="ARBA" id="ARBA00022989"/>
    </source>
</evidence>
<accession>A0A915C0E2</accession>
<dbReference type="InterPro" id="IPR036734">
    <property type="entry name" value="Neur_chan_lig-bd_sf"/>
</dbReference>
<dbReference type="InterPro" id="IPR038050">
    <property type="entry name" value="Neuro_actylchol_rec"/>
</dbReference>
<dbReference type="GO" id="GO:0004888">
    <property type="term" value="F:transmembrane signaling receptor activity"/>
    <property type="evidence" value="ECO:0007669"/>
    <property type="project" value="InterPro"/>
</dbReference>
<evidence type="ECO:0000256" key="2">
    <source>
        <dbReference type="ARBA" id="ARBA00004236"/>
    </source>
</evidence>
<keyword evidence="5 11" id="KW-0812">Transmembrane</keyword>
<keyword evidence="9 11" id="KW-0472">Membrane</keyword>
<evidence type="ECO:0000256" key="6">
    <source>
        <dbReference type="ARBA" id="ARBA00022729"/>
    </source>
</evidence>
<keyword evidence="3" id="KW-0813">Transport</keyword>
<evidence type="ECO:0000256" key="11">
    <source>
        <dbReference type="SAM" id="Phobius"/>
    </source>
</evidence>
<dbReference type="GO" id="GO:0005230">
    <property type="term" value="F:extracellular ligand-gated monoatomic ion channel activity"/>
    <property type="evidence" value="ECO:0007669"/>
    <property type="project" value="InterPro"/>
</dbReference>
<evidence type="ECO:0000256" key="8">
    <source>
        <dbReference type="ARBA" id="ARBA00023065"/>
    </source>
</evidence>